<accession>A0ABU6T735</accession>
<gene>
    <name evidence="2" type="ORF">PIB30_016591</name>
</gene>
<evidence type="ECO:0000256" key="1">
    <source>
        <dbReference type="SAM" id="MobiDB-lite"/>
    </source>
</evidence>
<proteinExistence type="predicted"/>
<feature type="compositionally biased region" description="Polar residues" evidence="1">
    <location>
        <begin position="145"/>
        <end position="161"/>
    </location>
</feature>
<feature type="region of interest" description="Disordered" evidence="1">
    <location>
        <begin position="138"/>
        <end position="161"/>
    </location>
</feature>
<evidence type="ECO:0000313" key="2">
    <source>
        <dbReference type="EMBL" id="MED6144546.1"/>
    </source>
</evidence>
<evidence type="ECO:0000313" key="3">
    <source>
        <dbReference type="Proteomes" id="UP001341840"/>
    </source>
</evidence>
<keyword evidence="3" id="KW-1185">Reference proteome</keyword>
<organism evidence="2 3">
    <name type="scientific">Stylosanthes scabra</name>
    <dbReference type="NCBI Taxonomy" id="79078"/>
    <lineage>
        <taxon>Eukaryota</taxon>
        <taxon>Viridiplantae</taxon>
        <taxon>Streptophyta</taxon>
        <taxon>Embryophyta</taxon>
        <taxon>Tracheophyta</taxon>
        <taxon>Spermatophyta</taxon>
        <taxon>Magnoliopsida</taxon>
        <taxon>eudicotyledons</taxon>
        <taxon>Gunneridae</taxon>
        <taxon>Pentapetalae</taxon>
        <taxon>rosids</taxon>
        <taxon>fabids</taxon>
        <taxon>Fabales</taxon>
        <taxon>Fabaceae</taxon>
        <taxon>Papilionoideae</taxon>
        <taxon>50 kb inversion clade</taxon>
        <taxon>dalbergioids sensu lato</taxon>
        <taxon>Dalbergieae</taxon>
        <taxon>Pterocarpus clade</taxon>
        <taxon>Stylosanthes</taxon>
    </lineage>
</organism>
<comment type="caution">
    <text evidence="2">The sequence shown here is derived from an EMBL/GenBank/DDBJ whole genome shotgun (WGS) entry which is preliminary data.</text>
</comment>
<protein>
    <submittedName>
        <fullName evidence="2">Uncharacterized protein</fullName>
    </submittedName>
</protein>
<dbReference type="EMBL" id="JASCZI010090668">
    <property type="protein sequence ID" value="MED6144546.1"/>
    <property type="molecule type" value="Genomic_DNA"/>
</dbReference>
<reference evidence="2 3" key="1">
    <citation type="journal article" date="2023" name="Plants (Basel)">
        <title>Bridging the Gap: Combining Genomics and Transcriptomics Approaches to Understand Stylosanthes scabra, an Orphan Legume from the Brazilian Caatinga.</title>
        <authorList>
            <person name="Ferreira-Neto J.R.C."/>
            <person name="da Silva M.D."/>
            <person name="Binneck E."/>
            <person name="de Melo N.F."/>
            <person name="da Silva R.H."/>
            <person name="de Melo A.L.T.M."/>
            <person name="Pandolfi V."/>
            <person name="Bustamante F.O."/>
            <person name="Brasileiro-Vidal A.C."/>
            <person name="Benko-Iseppon A.M."/>
        </authorList>
    </citation>
    <scope>NUCLEOTIDE SEQUENCE [LARGE SCALE GENOMIC DNA]</scope>
    <source>
        <tissue evidence="2">Leaves</tissue>
    </source>
</reference>
<name>A0ABU6T735_9FABA</name>
<dbReference type="Proteomes" id="UP001341840">
    <property type="component" value="Unassembled WGS sequence"/>
</dbReference>
<sequence>MAEDELPVFDGIGSAWQFWNSRGTPEAQRLAEASCAFSGRSLIWFQLWSLRNPKADWDTFHLALLHQFQPDKRPILPEICWKEVKDWEIEWVEMRAKLLQQPAIDPESTKSQIEQEITAASAEIQAKIEEDQEIAAAEIQEESNSRSQSQPLQQQGTTKVSYQENFQTIQIHTNSSSQLQVE</sequence>